<evidence type="ECO:0000256" key="1">
    <source>
        <dbReference type="SAM" id="MobiDB-lite"/>
    </source>
</evidence>
<sequence>MSEILFEFSCNGSHQVMECGVHILRDEAASTSEVGNTNDHTDGAGDYEPESVPVPQVNNIKSSRDTDDCWVWLRKLGLRKKKKKK</sequence>
<protein>
    <submittedName>
        <fullName evidence="2">Uncharacterized protein</fullName>
    </submittedName>
</protein>
<dbReference type="AlphaFoldDB" id="A0A8S2AYC4"/>
<reference evidence="2" key="1">
    <citation type="submission" date="2021-01" db="EMBL/GenBank/DDBJ databases">
        <authorList>
            <person name="Bezrukov I."/>
        </authorList>
    </citation>
    <scope>NUCLEOTIDE SEQUENCE</scope>
</reference>
<name>A0A8S2AYC4_ARAAE</name>
<evidence type="ECO:0000313" key="3">
    <source>
        <dbReference type="Proteomes" id="UP000682877"/>
    </source>
</evidence>
<feature type="region of interest" description="Disordered" evidence="1">
    <location>
        <begin position="30"/>
        <end position="62"/>
    </location>
</feature>
<keyword evidence="3" id="KW-1185">Reference proteome</keyword>
<proteinExistence type="predicted"/>
<organism evidence="2 3">
    <name type="scientific">Arabidopsis arenosa</name>
    <name type="common">Sand rock-cress</name>
    <name type="synonym">Cardaminopsis arenosa</name>
    <dbReference type="NCBI Taxonomy" id="38785"/>
    <lineage>
        <taxon>Eukaryota</taxon>
        <taxon>Viridiplantae</taxon>
        <taxon>Streptophyta</taxon>
        <taxon>Embryophyta</taxon>
        <taxon>Tracheophyta</taxon>
        <taxon>Spermatophyta</taxon>
        <taxon>Magnoliopsida</taxon>
        <taxon>eudicotyledons</taxon>
        <taxon>Gunneridae</taxon>
        <taxon>Pentapetalae</taxon>
        <taxon>rosids</taxon>
        <taxon>malvids</taxon>
        <taxon>Brassicales</taxon>
        <taxon>Brassicaceae</taxon>
        <taxon>Camelineae</taxon>
        <taxon>Arabidopsis</taxon>
    </lineage>
</organism>
<dbReference type="Proteomes" id="UP000682877">
    <property type="component" value="Chromosome 7"/>
</dbReference>
<accession>A0A8S2AYC4</accession>
<evidence type="ECO:0000313" key="2">
    <source>
        <dbReference type="EMBL" id="CAE6202680.1"/>
    </source>
</evidence>
<dbReference type="EMBL" id="LR999457">
    <property type="protein sequence ID" value="CAE6202680.1"/>
    <property type="molecule type" value="Genomic_DNA"/>
</dbReference>
<gene>
    <name evidence="2" type="ORF">AARE701A_LOCUS19923</name>
</gene>